<proteinExistence type="predicted"/>
<evidence type="ECO:0000259" key="1">
    <source>
        <dbReference type="Pfam" id="PF14341"/>
    </source>
</evidence>
<sequence length="154" mass="16357">MKNKGFTLFVAIVVMGTLLLIAAGMASLAVRQALISASGRESQQAFYAADTGIECALYWDVQNPAGVSAFSTSTGSTIFCNKDGNNPGNQWVVGGNDTSTINRIDFLPDSSCAIVVVTKAYVGSVLKTTIESKGYNSCDLSNPRRVERAVRATY</sequence>
<evidence type="ECO:0000313" key="3">
    <source>
        <dbReference type="Proteomes" id="UP000033901"/>
    </source>
</evidence>
<gene>
    <name evidence="2" type="ORF">UW61_C0019G0004</name>
</gene>
<dbReference type="InterPro" id="IPR025746">
    <property type="entry name" value="PilX_N_dom"/>
</dbReference>
<dbReference type="AlphaFoldDB" id="A0A0G1M4W5"/>
<dbReference type="EMBL" id="LCIZ01000019">
    <property type="protein sequence ID" value="KKT66974.1"/>
    <property type="molecule type" value="Genomic_DNA"/>
</dbReference>
<dbReference type="Proteomes" id="UP000033901">
    <property type="component" value="Unassembled WGS sequence"/>
</dbReference>
<reference evidence="2 3" key="1">
    <citation type="journal article" date="2015" name="Nature">
        <title>rRNA introns, odd ribosomes, and small enigmatic genomes across a large radiation of phyla.</title>
        <authorList>
            <person name="Brown C.T."/>
            <person name="Hug L.A."/>
            <person name="Thomas B.C."/>
            <person name="Sharon I."/>
            <person name="Castelle C.J."/>
            <person name="Singh A."/>
            <person name="Wilkins M.J."/>
            <person name="Williams K.H."/>
            <person name="Banfield J.F."/>
        </authorList>
    </citation>
    <scope>NUCLEOTIDE SEQUENCE [LARGE SCALE GENOMIC DNA]</scope>
</reference>
<name>A0A0G1M4W5_9BACT</name>
<organism evidence="2 3">
    <name type="scientific">Candidatus Curtissbacteria bacterium GW2011_GWC1_44_33</name>
    <dbReference type="NCBI Taxonomy" id="1618413"/>
    <lineage>
        <taxon>Bacteria</taxon>
        <taxon>Candidatus Curtissiibacteriota</taxon>
    </lineage>
</organism>
<protein>
    <recommendedName>
        <fullName evidence="1">Type 4 fimbrial biogenesis protein PilX N-terminal domain-containing protein</fullName>
    </recommendedName>
</protein>
<feature type="domain" description="Type 4 fimbrial biogenesis protein PilX N-terminal" evidence="1">
    <location>
        <begin position="4"/>
        <end position="54"/>
    </location>
</feature>
<dbReference type="Pfam" id="PF14341">
    <property type="entry name" value="PilX_N"/>
    <property type="match status" value="1"/>
</dbReference>
<comment type="caution">
    <text evidence="2">The sequence shown here is derived from an EMBL/GenBank/DDBJ whole genome shotgun (WGS) entry which is preliminary data.</text>
</comment>
<evidence type="ECO:0000313" key="2">
    <source>
        <dbReference type="EMBL" id="KKT66974.1"/>
    </source>
</evidence>
<accession>A0A0G1M4W5</accession>